<organism evidence="9 10">
    <name type="scientific">Sphingomonas morindae</name>
    <dbReference type="NCBI Taxonomy" id="1541170"/>
    <lineage>
        <taxon>Bacteria</taxon>
        <taxon>Pseudomonadati</taxon>
        <taxon>Pseudomonadota</taxon>
        <taxon>Alphaproteobacteria</taxon>
        <taxon>Sphingomonadales</taxon>
        <taxon>Sphingomonadaceae</taxon>
        <taxon>Sphingomonas</taxon>
    </lineage>
</organism>
<sequence length="227" mass="24226">MIDEESELHALRVALAAARRREAVLAADLLAARQELQHRVRNTLAIVRSIARRSAESVETVEDYQQHLDGRLAALGRVQAALVRAPGLGVDLGSLITDELSTVGSLPIGTIELSGPEIRLKAKPAELIGLAVHELATNAVKFGALAAAAGRIAIGWSLDRQGGAPGILIAWREQCDVPLVAAGRRGFGTELLENAIAYELSGTTSLDYRREGLACQIRLPLDCRMSA</sequence>
<dbReference type="GO" id="GO:0016301">
    <property type="term" value="F:kinase activity"/>
    <property type="evidence" value="ECO:0007669"/>
    <property type="project" value="UniProtKB-KW"/>
</dbReference>
<comment type="catalytic activity">
    <reaction evidence="1">
        <text>ATP + protein L-histidine = ADP + protein N-phospho-L-histidine.</text>
        <dbReference type="EC" id="2.7.13.3"/>
    </reaction>
</comment>
<evidence type="ECO:0000313" key="10">
    <source>
        <dbReference type="Proteomes" id="UP001056937"/>
    </source>
</evidence>
<keyword evidence="10" id="KW-1185">Reference proteome</keyword>
<feature type="domain" description="Signal transduction histidine kinase HWE region" evidence="8">
    <location>
        <begin position="35"/>
        <end position="117"/>
    </location>
</feature>
<dbReference type="PANTHER" id="PTHR41523:SF8">
    <property type="entry name" value="ETHYLENE RESPONSE SENSOR PROTEIN"/>
    <property type="match status" value="1"/>
</dbReference>
<dbReference type="Proteomes" id="UP001056937">
    <property type="component" value="Chromosome 1"/>
</dbReference>
<dbReference type="PANTHER" id="PTHR41523">
    <property type="entry name" value="TWO-COMPONENT SYSTEM SENSOR PROTEIN"/>
    <property type="match status" value="1"/>
</dbReference>
<evidence type="ECO:0000256" key="3">
    <source>
        <dbReference type="ARBA" id="ARBA00022553"/>
    </source>
</evidence>
<proteinExistence type="predicted"/>
<protein>
    <recommendedName>
        <fullName evidence="2">histidine kinase</fullName>
        <ecNumber evidence="2">2.7.13.3</ecNumber>
    </recommendedName>
</protein>
<keyword evidence="5" id="KW-0547">Nucleotide-binding</keyword>
<keyword evidence="7" id="KW-0067">ATP-binding</keyword>
<dbReference type="InterPro" id="IPR036890">
    <property type="entry name" value="HATPase_C_sf"/>
</dbReference>
<dbReference type="InterPro" id="IPR011102">
    <property type="entry name" value="Sig_transdc_His_kinase_HWE"/>
</dbReference>
<keyword evidence="6 9" id="KW-0418">Kinase</keyword>
<keyword evidence="4" id="KW-0808">Transferase</keyword>
<evidence type="ECO:0000259" key="8">
    <source>
        <dbReference type="SMART" id="SM00911"/>
    </source>
</evidence>
<evidence type="ECO:0000256" key="2">
    <source>
        <dbReference type="ARBA" id="ARBA00012438"/>
    </source>
</evidence>
<name>A0ABY4X5B4_9SPHN</name>
<dbReference type="RefSeq" id="WP_252165898.1">
    <property type="nucleotide sequence ID" value="NZ_CP084930.1"/>
</dbReference>
<dbReference type="SMART" id="SM00911">
    <property type="entry name" value="HWE_HK"/>
    <property type="match status" value="1"/>
</dbReference>
<accession>A0ABY4X5B4</accession>
<dbReference type="Gene3D" id="3.30.565.10">
    <property type="entry name" value="Histidine kinase-like ATPase, C-terminal domain"/>
    <property type="match status" value="1"/>
</dbReference>
<evidence type="ECO:0000256" key="6">
    <source>
        <dbReference type="ARBA" id="ARBA00022777"/>
    </source>
</evidence>
<evidence type="ECO:0000256" key="1">
    <source>
        <dbReference type="ARBA" id="ARBA00000085"/>
    </source>
</evidence>
<dbReference type="EC" id="2.7.13.3" evidence="2"/>
<keyword evidence="3" id="KW-0597">Phosphoprotein</keyword>
<gene>
    <name evidence="9" type="ORF">LHA26_12340</name>
</gene>
<dbReference type="Pfam" id="PF07536">
    <property type="entry name" value="HWE_HK"/>
    <property type="match status" value="1"/>
</dbReference>
<evidence type="ECO:0000313" key="9">
    <source>
        <dbReference type="EMBL" id="USI72089.1"/>
    </source>
</evidence>
<evidence type="ECO:0000256" key="5">
    <source>
        <dbReference type="ARBA" id="ARBA00022741"/>
    </source>
</evidence>
<evidence type="ECO:0000256" key="4">
    <source>
        <dbReference type="ARBA" id="ARBA00022679"/>
    </source>
</evidence>
<dbReference type="EMBL" id="CP084930">
    <property type="protein sequence ID" value="USI72089.1"/>
    <property type="molecule type" value="Genomic_DNA"/>
</dbReference>
<reference evidence="9" key="1">
    <citation type="journal article" date="2022" name="Toxins">
        <title>Genomic Analysis of Sphingopyxis sp. USTB-05 for Biodegrading Cyanobacterial Hepatotoxins.</title>
        <authorList>
            <person name="Liu C."/>
            <person name="Xu Q."/>
            <person name="Zhao Z."/>
            <person name="Zhang H."/>
            <person name="Liu X."/>
            <person name="Yin C."/>
            <person name="Liu Y."/>
            <person name="Yan H."/>
        </authorList>
    </citation>
    <scope>NUCLEOTIDE SEQUENCE</scope>
    <source>
        <strain evidence="9">NBD5</strain>
    </source>
</reference>
<evidence type="ECO:0000256" key="7">
    <source>
        <dbReference type="ARBA" id="ARBA00022840"/>
    </source>
</evidence>